<dbReference type="InterPro" id="IPR011055">
    <property type="entry name" value="Dup_hybrid_motif"/>
</dbReference>
<evidence type="ECO:0000313" key="4">
    <source>
        <dbReference type="Proteomes" id="UP000518206"/>
    </source>
</evidence>
<keyword evidence="1" id="KW-0732">Signal</keyword>
<dbReference type="GO" id="GO:0004222">
    <property type="term" value="F:metalloendopeptidase activity"/>
    <property type="evidence" value="ECO:0007669"/>
    <property type="project" value="TreeGrafter"/>
</dbReference>
<evidence type="ECO:0000259" key="2">
    <source>
        <dbReference type="Pfam" id="PF01551"/>
    </source>
</evidence>
<dbReference type="RefSeq" id="WP_311702277.1">
    <property type="nucleotide sequence ID" value="NZ_JACHVX010000007.1"/>
</dbReference>
<evidence type="ECO:0000313" key="3">
    <source>
        <dbReference type="EMBL" id="MBB2925023.1"/>
    </source>
</evidence>
<protein>
    <submittedName>
        <fullName evidence="3">Murein DD-endopeptidase MepM/ murein hydrolase activator NlpD</fullName>
    </submittedName>
</protein>
<dbReference type="InterPro" id="IPR016047">
    <property type="entry name" value="M23ase_b-sheet_dom"/>
</dbReference>
<dbReference type="SUPFAM" id="SSF51261">
    <property type="entry name" value="Duplicated hybrid motif"/>
    <property type="match status" value="1"/>
</dbReference>
<accession>A0A7W4UK30</accession>
<reference evidence="3 4" key="2">
    <citation type="submission" date="2020-08" db="EMBL/GenBank/DDBJ databases">
        <authorList>
            <person name="Partida-Martinez L."/>
            <person name="Huntemann M."/>
            <person name="Clum A."/>
            <person name="Wang J."/>
            <person name="Palaniappan K."/>
            <person name="Ritter S."/>
            <person name="Chen I.-M."/>
            <person name="Stamatis D."/>
            <person name="Reddy T."/>
            <person name="O'Malley R."/>
            <person name="Daum C."/>
            <person name="Shapiro N."/>
            <person name="Ivanova N."/>
            <person name="Kyrpides N."/>
            <person name="Woyke T."/>
        </authorList>
    </citation>
    <scope>NUCLEOTIDE SEQUENCE [LARGE SCALE GENOMIC DNA]</scope>
    <source>
        <strain evidence="3 4">RAS26</strain>
    </source>
</reference>
<dbReference type="Pfam" id="PF01551">
    <property type="entry name" value="Peptidase_M23"/>
    <property type="match status" value="1"/>
</dbReference>
<sequence length="199" mass="20237">MPAGPRRPRRARRTSRVRGLRALVLGAVLAVPLGTVVAADVAAGPGTATAERLAAASGTDRGYTFPLAEPAEVVRAFDAPEERWLSGHRGVDLRAAPGDPVLAPAPGVVTFAGPVAGRGVLTLRHPDGRRSSVEPVVPGVAAGDTVEQGAVVGQVGGGETHCAPATCVHWGVRTPEDAYVDPLTLLAGRGPVVLLPDAP</sequence>
<gene>
    <name evidence="3" type="ORF">FHR80_003961</name>
</gene>
<dbReference type="PANTHER" id="PTHR21666:SF289">
    <property type="entry name" value="L-ALA--D-GLU ENDOPEPTIDASE"/>
    <property type="match status" value="1"/>
</dbReference>
<evidence type="ECO:0000256" key="1">
    <source>
        <dbReference type="ARBA" id="ARBA00022729"/>
    </source>
</evidence>
<feature type="domain" description="M23ase beta-sheet core" evidence="2">
    <location>
        <begin position="87"/>
        <end position="182"/>
    </location>
</feature>
<organism evidence="3 4">
    <name type="scientific">Cellulomonas cellasea</name>
    <dbReference type="NCBI Taxonomy" id="43670"/>
    <lineage>
        <taxon>Bacteria</taxon>
        <taxon>Bacillati</taxon>
        <taxon>Actinomycetota</taxon>
        <taxon>Actinomycetes</taxon>
        <taxon>Micrococcales</taxon>
        <taxon>Cellulomonadaceae</taxon>
        <taxon>Cellulomonas</taxon>
    </lineage>
</organism>
<proteinExistence type="predicted"/>
<dbReference type="CDD" id="cd12797">
    <property type="entry name" value="M23_peptidase"/>
    <property type="match status" value="1"/>
</dbReference>
<keyword evidence="3" id="KW-0378">Hydrolase</keyword>
<dbReference type="AlphaFoldDB" id="A0A7W4UK30"/>
<dbReference type="Proteomes" id="UP000518206">
    <property type="component" value="Unassembled WGS sequence"/>
</dbReference>
<dbReference type="PANTHER" id="PTHR21666">
    <property type="entry name" value="PEPTIDASE-RELATED"/>
    <property type="match status" value="1"/>
</dbReference>
<dbReference type="Gene3D" id="2.70.70.10">
    <property type="entry name" value="Glucose Permease (Domain IIA)"/>
    <property type="match status" value="1"/>
</dbReference>
<dbReference type="InterPro" id="IPR050570">
    <property type="entry name" value="Cell_wall_metabolism_enzyme"/>
</dbReference>
<name>A0A7W4UK30_9CELL</name>
<dbReference type="EMBL" id="JACHVX010000007">
    <property type="protein sequence ID" value="MBB2925023.1"/>
    <property type="molecule type" value="Genomic_DNA"/>
</dbReference>
<reference evidence="3 4" key="1">
    <citation type="submission" date="2020-08" db="EMBL/GenBank/DDBJ databases">
        <title>The Agave Microbiome: Exploring the role of microbial communities in plant adaptations to desert environments.</title>
        <authorList>
            <person name="Partida-Martinez L.P."/>
        </authorList>
    </citation>
    <scope>NUCLEOTIDE SEQUENCE [LARGE SCALE GENOMIC DNA]</scope>
    <source>
        <strain evidence="3 4">RAS26</strain>
    </source>
</reference>
<comment type="caution">
    <text evidence="3">The sequence shown here is derived from an EMBL/GenBank/DDBJ whole genome shotgun (WGS) entry which is preliminary data.</text>
</comment>